<gene>
    <name evidence="2" type="ORF">F3Y22_tig00110383pilonHSYRG00151</name>
</gene>
<evidence type="ECO:0000313" key="3">
    <source>
        <dbReference type="Proteomes" id="UP000436088"/>
    </source>
</evidence>
<feature type="compositionally biased region" description="Basic and acidic residues" evidence="1">
    <location>
        <begin position="76"/>
        <end position="87"/>
    </location>
</feature>
<accession>A0A6A3ASA7</accession>
<organism evidence="2 3">
    <name type="scientific">Hibiscus syriacus</name>
    <name type="common">Rose of Sharon</name>
    <dbReference type="NCBI Taxonomy" id="106335"/>
    <lineage>
        <taxon>Eukaryota</taxon>
        <taxon>Viridiplantae</taxon>
        <taxon>Streptophyta</taxon>
        <taxon>Embryophyta</taxon>
        <taxon>Tracheophyta</taxon>
        <taxon>Spermatophyta</taxon>
        <taxon>Magnoliopsida</taxon>
        <taxon>eudicotyledons</taxon>
        <taxon>Gunneridae</taxon>
        <taxon>Pentapetalae</taxon>
        <taxon>rosids</taxon>
        <taxon>malvids</taxon>
        <taxon>Malvales</taxon>
        <taxon>Malvaceae</taxon>
        <taxon>Malvoideae</taxon>
        <taxon>Hibiscus</taxon>
    </lineage>
</organism>
<reference evidence="2" key="1">
    <citation type="submission" date="2019-09" db="EMBL/GenBank/DDBJ databases">
        <title>Draft genome information of white flower Hibiscus syriacus.</title>
        <authorList>
            <person name="Kim Y.-M."/>
        </authorList>
    </citation>
    <scope>NUCLEOTIDE SEQUENCE [LARGE SCALE GENOMIC DNA]</scope>
    <source>
        <strain evidence="2">YM2019G1</strain>
    </source>
</reference>
<dbReference type="AlphaFoldDB" id="A0A6A3ASA7"/>
<keyword evidence="3" id="KW-1185">Reference proteome</keyword>
<proteinExistence type="predicted"/>
<protein>
    <submittedName>
        <fullName evidence="2">Uncharacterized protein</fullName>
    </submittedName>
</protein>
<evidence type="ECO:0000256" key="1">
    <source>
        <dbReference type="SAM" id="MobiDB-lite"/>
    </source>
</evidence>
<sequence>MAAEVLSHPNGAVASNGDLNNYNPNPNPSAASKKYREGDRRRRRRKQKKKKKISKQENDVANGKISEADDSNAGGDETKESSDHQQVKDQVVVEYIPEKADLDDIIDEEFRKVFEKFSF</sequence>
<feature type="compositionally biased region" description="Basic residues" evidence="1">
    <location>
        <begin position="41"/>
        <end position="53"/>
    </location>
</feature>
<dbReference type="EMBL" id="VEPZ02000963">
    <property type="protein sequence ID" value="KAE8707534.1"/>
    <property type="molecule type" value="Genomic_DNA"/>
</dbReference>
<comment type="caution">
    <text evidence="2">The sequence shown here is derived from an EMBL/GenBank/DDBJ whole genome shotgun (WGS) entry which is preliminary data.</text>
</comment>
<evidence type="ECO:0000313" key="2">
    <source>
        <dbReference type="EMBL" id="KAE8707534.1"/>
    </source>
</evidence>
<dbReference type="Proteomes" id="UP000436088">
    <property type="component" value="Unassembled WGS sequence"/>
</dbReference>
<name>A0A6A3ASA7_HIBSY</name>
<feature type="region of interest" description="Disordered" evidence="1">
    <location>
        <begin position="1"/>
        <end position="90"/>
    </location>
</feature>